<accession>A0A1S8M9P3</accession>
<dbReference type="EMBL" id="CP096983">
    <property type="protein sequence ID" value="URZ13462.1"/>
    <property type="molecule type" value="Genomic_DNA"/>
</dbReference>
<name>A0A1S8M9P3_9CLOT</name>
<reference evidence="1 2" key="1">
    <citation type="submission" date="2022-04" db="EMBL/GenBank/DDBJ databases">
        <title>Genome sequence of C. roseum typestrain.</title>
        <authorList>
            <person name="Poehlein A."/>
            <person name="Schoch T."/>
            <person name="Duerre P."/>
            <person name="Daniel R."/>
        </authorList>
    </citation>
    <scope>NUCLEOTIDE SEQUENCE [LARGE SCALE GENOMIC DNA]</scope>
    <source>
        <strain evidence="1 2">DSM 7320</strain>
    </source>
</reference>
<organism evidence="1 2">
    <name type="scientific">Clostridium felsineum</name>
    <dbReference type="NCBI Taxonomy" id="36839"/>
    <lineage>
        <taxon>Bacteria</taxon>
        <taxon>Bacillati</taxon>
        <taxon>Bacillota</taxon>
        <taxon>Clostridia</taxon>
        <taxon>Eubacteriales</taxon>
        <taxon>Clostridiaceae</taxon>
        <taxon>Clostridium</taxon>
    </lineage>
</organism>
<dbReference type="KEGG" id="crw:CROST_042280"/>
<evidence type="ECO:0000313" key="2">
    <source>
        <dbReference type="Proteomes" id="UP000190951"/>
    </source>
</evidence>
<protein>
    <submittedName>
        <fullName evidence="1">Uncharacterized protein</fullName>
    </submittedName>
</protein>
<sequence>MDSFRSILKKRISIMGAVNGLAIIFIVLTAMYTRKASSTDTSDMIHGFQVGLALGIEIIMIMFIAKYNKALKDENELKKLHIKENDERERFINDKIGVVGFYLALGIIGVATVIAGFINQIIFFTLAGVLIFMTAVKVGLKVYYKNKF</sequence>
<dbReference type="Proteomes" id="UP000190951">
    <property type="component" value="Chromosome"/>
</dbReference>
<gene>
    <name evidence="1" type="ORF">CROST_042280</name>
</gene>
<dbReference type="RefSeq" id="WP_077833739.1">
    <property type="nucleotide sequence ID" value="NZ_CP096983.1"/>
</dbReference>
<dbReference type="AlphaFoldDB" id="A0A1S8M9P3"/>
<keyword evidence="2" id="KW-1185">Reference proteome</keyword>
<dbReference type="STRING" id="84029.CROST_29680"/>
<evidence type="ECO:0000313" key="1">
    <source>
        <dbReference type="EMBL" id="URZ13462.1"/>
    </source>
</evidence>
<proteinExistence type="predicted"/>